<dbReference type="EMBL" id="BARU01047122">
    <property type="protein sequence ID" value="GAH96604.1"/>
    <property type="molecule type" value="Genomic_DNA"/>
</dbReference>
<keyword evidence="1" id="KW-0812">Transmembrane</keyword>
<proteinExistence type="predicted"/>
<reference evidence="2" key="1">
    <citation type="journal article" date="2014" name="Front. Microbiol.">
        <title>High frequency of phylogenetically diverse reductive dehalogenase-homologous genes in deep subseafloor sedimentary metagenomes.</title>
        <authorList>
            <person name="Kawai M."/>
            <person name="Futagami T."/>
            <person name="Toyoda A."/>
            <person name="Takaki Y."/>
            <person name="Nishi S."/>
            <person name="Hori S."/>
            <person name="Arai W."/>
            <person name="Tsubouchi T."/>
            <person name="Morono Y."/>
            <person name="Uchiyama I."/>
            <person name="Ito T."/>
            <person name="Fujiyama A."/>
            <person name="Inagaki F."/>
            <person name="Takami H."/>
        </authorList>
    </citation>
    <scope>NUCLEOTIDE SEQUENCE</scope>
    <source>
        <strain evidence="2">Expedition CK06-06</strain>
    </source>
</reference>
<keyword evidence="1" id="KW-0472">Membrane</keyword>
<comment type="caution">
    <text evidence="2">The sequence shown here is derived from an EMBL/GenBank/DDBJ whole genome shotgun (WGS) entry which is preliminary data.</text>
</comment>
<gene>
    <name evidence="2" type="ORF">S03H2_70757</name>
</gene>
<organism evidence="2">
    <name type="scientific">marine sediment metagenome</name>
    <dbReference type="NCBI Taxonomy" id="412755"/>
    <lineage>
        <taxon>unclassified sequences</taxon>
        <taxon>metagenomes</taxon>
        <taxon>ecological metagenomes</taxon>
    </lineage>
</organism>
<evidence type="ECO:0000313" key="2">
    <source>
        <dbReference type="EMBL" id="GAH96604.1"/>
    </source>
</evidence>
<dbReference type="AlphaFoldDB" id="X1L2E1"/>
<sequence length="75" mass="7933">GFMGKGTITKKEMPGFLMAGIALVVMGGVFQGWHIIITPYLGALLAGISMSLSIFVAPAVVILAIKNVWDIGKDR</sequence>
<accession>X1L2E1</accession>
<feature type="non-terminal residue" evidence="2">
    <location>
        <position position="1"/>
    </location>
</feature>
<feature type="transmembrane region" description="Helical" evidence="1">
    <location>
        <begin position="15"/>
        <end position="37"/>
    </location>
</feature>
<name>X1L2E1_9ZZZZ</name>
<feature type="transmembrane region" description="Helical" evidence="1">
    <location>
        <begin position="43"/>
        <end position="65"/>
    </location>
</feature>
<protein>
    <submittedName>
        <fullName evidence="2">Uncharacterized protein</fullName>
    </submittedName>
</protein>
<evidence type="ECO:0000256" key="1">
    <source>
        <dbReference type="SAM" id="Phobius"/>
    </source>
</evidence>
<keyword evidence="1" id="KW-1133">Transmembrane helix</keyword>